<sequence>MIDIRPENPSDFEKISEINNLAFGQENEGKLVSLIRNSPHFIPALSLVAEKNGKVAGHILFSEVMIETSRGAIVNTIGLAPMAVTPDLQNQGIGSALVMAGLERCKELGCEHIVVLGHPEFYPRFGFEPSVKFGIKPPLPVPENVFMVLELTEGALDGIEGKVKYPPAFNEVS</sequence>
<dbReference type="GO" id="GO:0016747">
    <property type="term" value="F:acyltransferase activity, transferring groups other than amino-acyl groups"/>
    <property type="evidence" value="ECO:0007669"/>
    <property type="project" value="InterPro"/>
</dbReference>
<feature type="domain" description="N-acetyltransferase" evidence="1">
    <location>
        <begin position="2"/>
        <end position="152"/>
    </location>
</feature>
<reference evidence="2 3" key="1">
    <citation type="journal article" date="2015" name="Stand. Genomic Sci.">
        <title>Genomic Encyclopedia of Bacterial and Archaeal Type Strains, Phase III: the genomes of soil and plant-associated and newly described type strains.</title>
        <authorList>
            <person name="Whitman W.B."/>
            <person name="Woyke T."/>
            <person name="Klenk H.P."/>
            <person name="Zhou Y."/>
            <person name="Lilburn T.G."/>
            <person name="Beck B.J."/>
            <person name="De Vos P."/>
            <person name="Vandamme P."/>
            <person name="Eisen J.A."/>
            <person name="Garrity G."/>
            <person name="Hugenholtz P."/>
            <person name="Kyrpides N.C."/>
        </authorList>
    </citation>
    <scope>NUCLEOTIDE SEQUENCE [LARGE SCALE GENOMIC DNA]</scope>
    <source>
        <strain evidence="2 3">CGMCC 1.10115</strain>
    </source>
</reference>
<dbReference type="OrthoDB" id="9797178at2"/>
<comment type="caution">
    <text evidence="2">The sequence shown here is derived from an EMBL/GenBank/DDBJ whole genome shotgun (WGS) entry which is preliminary data.</text>
</comment>
<dbReference type="RefSeq" id="WP_144546510.1">
    <property type="nucleotide sequence ID" value="NZ_CBCSDC010000050.1"/>
</dbReference>
<dbReference type="GeneID" id="65406442"/>
<dbReference type="PANTHER" id="PTHR43617">
    <property type="entry name" value="L-AMINO ACID N-ACETYLTRANSFERASE"/>
    <property type="match status" value="1"/>
</dbReference>
<dbReference type="PROSITE" id="PS51186">
    <property type="entry name" value="GNAT"/>
    <property type="match status" value="1"/>
</dbReference>
<evidence type="ECO:0000313" key="2">
    <source>
        <dbReference type="EMBL" id="TWH78241.1"/>
    </source>
</evidence>
<dbReference type="AlphaFoldDB" id="A0A562J4W1"/>
<gene>
    <name evidence="2" type="ORF">IQ19_05378</name>
</gene>
<keyword evidence="2" id="KW-0808">Transferase</keyword>
<protein>
    <submittedName>
        <fullName evidence="2">Putative acetyltransferase</fullName>
    </submittedName>
</protein>
<keyword evidence="3" id="KW-1185">Reference proteome</keyword>
<accession>A0A562J4W1</accession>
<dbReference type="EMBL" id="VLKI01000032">
    <property type="protein sequence ID" value="TWH78241.1"/>
    <property type="molecule type" value="Genomic_DNA"/>
</dbReference>
<dbReference type="PANTHER" id="PTHR43617:SF2">
    <property type="entry name" value="UPF0039 PROTEIN SLL0451"/>
    <property type="match status" value="1"/>
</dbReference>
<dbReference type="Pfam" id="PF00583">
    <property type="entry name" value="Acetyltransf_1"/>
    <property type="match status" value="1"/>
</dbReference>
<organism evidence="2 3">
    <name type="scientific">Cytobacillus oceanisediminis</name>
    <dbReference type="NCBI Taxonomy" id="665099"/>
    <lineage>
        <taxon>Bacteria</taxon>
        <taxon>Bacillati</taxon>
        <taxon>Bacillota</taxon>
        <taxon>Bacilli</taxon>
        <taxon>Bacillales</taxon>
        <taxon>Bacillaceae</taxon>
        <taxon>Cytobacillus</taxon>
    </lineage>
</organism>
<dbReference type="InterPro" id="IPR016181">
    <property type="entry name" value="Acyl_CoA_acyltransferase"/>
</dbReference>
<evidence type="ECO:0000259" key="1">
    <source>
        <dbReference type="PROSITE" id="PS51186"/>
    </source>
</evidence>
<name>A0A562J4W1_9BACI</name>
<dbReference type="InterPro" id="IPR050276">
    <property type="entry name" value="MshD_Acetyltransferase"/>
</dbReference>
<evidence type="ECO:0000313" key="3">
    <source>
        <dbReference type="Proteomes" id="UP000318667"/>
    </source>
</evidence>
<dbReference type="InterPro" id="IPR000182">
    <property type="entry name" value="GNAT_dom"/>
</dbReference>
<dbReference type="SUPFAM" id="SSF55729">
    <property type="entry name" value="Acyl-CoA N-acyltransferases (Nat)"/>
    <property type="match status" value="1"/>
</dbReference>
<dbReference type="Proteomes" id="UP000318667">
    <property type="component" value="Unassembled WGS sequence"/>
</dbReference>
<proteinExistence type="predicted"/>
<dbReference type="Gene3D" id="3.40.630.30">
    <property type="match status" value="1"/>
</dbReference>
<dbReference type="CDD" id="cd04301">
    <property type="entry name" value="NAT_SF"/>
    <property type="match status" value="1"/>
</dbReference>